<feature type="transmembrane region" description="Helical" evidence="1">
    <location>
        <begin position="719"/>
        <end position="743"/>
    </location>
</feature>
<name>A0A1X7TW61_AMPQE</name>
<keyword evidence="1" id="KW-0472">Membrane</keyword>
<evidence type="ECO:0000313" key="2">
    <source>
        <dbReference type="EnsemblMetazoa" id="Aqu2.1.19690_001"/>
    </source>
</evidence>
<keyword evidence="1" id="KW-0812">Transmembrane</keyword>
<feature type="transmembrane region" description="Helical" evidence="1">
    <location>
        <begin position="1045"/>
        <end position="1068"/>
    </location>
</feature>
<keyword evidence="1" id="KW-1133">Transmembrane helix</keyword>
<dbReference type="OrthoDB" id="5989148at2759"/>
<dbReference type="EnsemblMetazoa" id="Aqu2.1.19690_001">
    <property type="protein sequence ID" value="Aqu2.1.19690_001"/>
    <property type="gene ID" value="Aqu2.1.19690"/>
</dbReference>
<feature type="transmembrane region" description="Helical" evidence="1">
    <location>
        <begin position="991"/>
        <end position="1009"/>
    </location>
</feature>
<sequence>MIGINMWKSNLTKLNVSNGGNYEGASGIVIQYNDDIKKYDPNRKNVYALTFWNSTFFANYYIKGYNPSIHYCFYKRYLYSNDKTQEVFSAAGLTILYTQTKYRAQVNIMSHSTFFRNVGLHAGALMIVHYIPHGLQPAVLNSATIIEHTTFKRNNNYALCSGAAIAFYWIVLSKHNMSDHSPLKPLLVNHCKFKKQEPLIEADNFLESHYTPGNMYIGILPNQGSDILINISNSNFHDNVAEKSSAMNGACLTAESFDLVKSNKGITIVLESISADKNYQNGVKQIHDHSSTGIFSFFNLPRVEIGGVSIFDNNDGSVVYSEDSNIYLSGNIAFKNNVAAFGPAIRMKGKGQLHFFPGLQALFQNNIAEKLGGALYLQKDSTPFDNNLCAMNISSDVNRKDIRFVDNQAVDGGNTIYAYPLYSCYNDYINGDYIDNTSYYNDQMFTIINTARYNSSLLEISSKPSRLLYNMKKLPTHIHPGTTFEIEAGALFYQDFVWANLAITIEAINCTNKTVNRCLDSKTLKGMARLPDNVQWHELKEGHNYTAINITILVNHAFSGYLELKVGASIFNGEFTNVTGLSLYACPLGFQLNTASGKCDCSESLHQIMLYYDIQCDINQLKIKRPDWNIPWIGEYDPTGNNNYTTGVSKTCPVEYCTVNKKYQFFKISDDKQVTLFNPEDSTDYQSLCQFNRTGVLCSQCPDGTSVVLGSPECKHCPVGYTVLTVFIFLLAGPLLIFSLYALQLTLTTGTLNGIIFYAQAANAGLVDMLDIHLAGHSSSAVWVIGRICITILSFLNLNLGGFSLCFLGNLSELSKAGLSLLFPIYLLTIVVVLIFLSRFSQKLSNYISHSSIQVLVTVVHLSFSNLLGRTIKVFSPAVIYYDNGTERGNFQVQVWYYDGAVTYSESRHLALMIITLIVGIMFVLPYIVILICARPLRRSPLSSKYLRPFIEAIHAPYKEGKEYWFVGRLIALMIIYVLYMYYITVSITKIYVSVTPIISSMLFLQAYLKPFKKKLVNILDCWIMFLLLIVGIMSWYFLEENNYLGSNIICEISVFLFLITFVVVLFYHIAWVTGLIDYAQYLVRGFQRRRDERRKSHFSTVNGGTDVERNGLSARNTDMFYGSTSYRESLLSSVTSDV</sequence>
<dbReference type="InParanoid" id="A0A1X7TW61"/>
<dbReference type="PANTHER" id="PTHR11319:SF35">
    <property type="entry name" value="OUTER MEMBRANE PROTEIN PMPC-RELATED"/>
    <property type="match status" value="1"/>
</dbReference>
<dbReference type="PANTHER" id="PTHR11319">
    <property type="entry name" value="G PROTEIN-COUPLED RECEPTOR-RELATED"/>
    <property type="match status" value="1"/>
</dbReference>
<accession>A0A1X7TW61</accession>
<evidence type="ECO:0000256" key="1">
    <source>
        <dbReference type="SAM" id="Phobius"/>
    </source>
</evidence>
<feature type="transmembrane region" description="Helical" evidence="1">
    <location>
        <begin position="910"/>
        <end position="934"/>
    </location>
</feature>
<feature type="transmembrane region" description="Helical" evidence="1">
    <location>
        <begin position="964"/>
        <end position="985"/>
    </location>
</feature>
<feature type="transmembrane region" description="Helical" evidence="1">
    <location>
        <begin position="819"/>
        <end position="837"/>
    </location>
</feature>
<dbReference type="AlphaFoldDB" id="A0A1X7TW61"/>
<proteinExistence type="predicted"/>
<organism evidence="2">
    <name type="scientific">Amphimedon queenslandica</name>
    <name type="common">Sponge</name>
    <dbReference type="NCBI Taxonomy" id="400682"/>
    <lineage>
        <taxon>Eukaryota</taxon>
        <taxon>Metazoa</taxon>
        <taxon>Porifera</taxon>
        <taxon>Demospongiae</taxon>
        <taxon>Heteroscleromorpha</taxon>
        <taxon>Haplosclerida</taxon>
        <taxon>Niphatidae</taxon>
        <taxon>Amphimedon</taxon>
    </lineage>
</organism>
<reference evidence="2" key="1">
    <citation type="submission" date="2017-05" db="UniProtKB">
        <authorList>
            <consortium name="EnsemblMetazoa"/>
        </authorList>
    </citation>
    <scope>IDENTIFICATION</scope>
</reference>
<protein>
    <submittedName>
        <fullName evidence="2">Uncharacterized protein</fullName>
    </submittedName>
</protein>
<feature type="transmembrane region" description="Helical" evidence="1">
    <location>
        <begin position="781"/>
        <end position="807"/>
    </location>
</feature>
<feature type="transmembrane region" description="Helical" evidence="1">
    <location>
        <begin position="755"/>
        <end position="775"/>
    </location>
</feature>
<feature type="transmembrane region" description="Helical" evidence="1">
    <location>
        <begin position="1016"/>
        <end position="1039"/>
    </location>
</feature>